<dbReference type="InterPro" id="IPR002867">
    <property type="entry name" value="IBR_dom"/>
</dbReference>
<dbReference type="InterPro" id="IPR001841">
    <property type="entry name" value="Znf_RING"/>
</dbReference>
<comment type="caution">
    <text evidence="7">The sequence shown here is derived from an EMBL/GenBank/DDBJ whole genome shotgun (WGS) entry which is preliminary data.</text>
</comment>
<keyword evidence="2 5" id="KW-0863">Zinc-finger</keyword>
<name>A0A8S1NWT4_PARPR</name>
<keyword evidence="1" id="KW-0479">Metal-binding</keyword>
<evidence type="ECO:0000256" key="2">
    <source>
        <dbReference type="ARBA" id="ARBA00022771"/>
    </source>
</evidence>
<keyword evidence="4" id="KW-0862">Zinc</keyword>
<dbReference type="PROSITE" id="PS50089">
    <property type="entry name" value="ZF_RING_2"/>
    <property type="match status" value="1"/>
</dbReference>
<evidence type="ECO:0000259" key="6">
    <source>
        <dbReference type="PROSITE" id="PS50089"/>
    </source>
</evidence>
<keyword evidence="3" id="KW-0833">Ubl conjugation pathway</keyword>
<sequence>MNIYTIIEIIKHTEQRGVELLLDTLIIGIEIGRRNIENQQQIVELVQSLQNLKHQIDFNIVSPFLRDDIFDRVLNKKEKLEDILCIVSKECSTLQKLKQQSNICQICSQYIDNNSDKKFNAVCSHQFHQQCVSNILIQGLNINIGFKCPICGYSTLQQDIEYQLKANNNFKTSCCPTPQCNKYFSYIGQEIYRCSECQKKYCLKCQSQNHPINQCKTDIKTAKFEMGDNYKECPKCKLWVKQLDDEKILYCSCRYTFCFGCGNKEGNCICNKDGSIIQSFKNSFYQIIQ</sequence>
<keyword evidence="8" id="KW-1185">Reference proteome</keyword>
<evidence type="ECO:0000313" key="8">
    <source>
        <dbReference type="Proteomes" id="UP000688137"/>
    </source>
</evidence>
<dbReference type="CDD" id="cd20335">
    <property type="entry name" value="BRcat_RBR"/>
    <property type="match status" value="1"/>
</dbReference>
<proteinExistence type="predicted"/>
<dbReference type="Pfam" id="PF00097">
    <property type="entry name" value="zf-C3HC4"/>
    <property type="match status" value="1"/>
</dbReference>
<dbReference type="AlphaFoldDB" id="A0A8S1NWT4"/>
<dbReference type="GO" id="GO:0008270">
    <property type="term" value="F:zinc ion binding"/>
    <property type="evidence" value="ECO:0007669"/>
    <property type="project" value="UniProtKB-KW"/>
</dbReference>
<protein>
    <recommendedName>
        <fullName evidence="6">RING-type domain-containing protein</fullName>
    </recommendedName>
</protein>
<evidence type="ECO:0000256" key="3">
    <source>
        <dbReference type="ARBA" id="ARBA00022786"/>
    </source>
</evidence>
<dbReference type="EMBL" id="CAJJDM010000103">
    <property type="protein sequence ID" value="CAD8096010.1"/>
    <property type="molecule type" value="Genomic_DNA"/>
</dbReference>
<evidence type="ECO:0000256" key="4">
    <source>
        <dbReference type="ARBA" id="ARBA00022833"/>
    </source>
</evidence>
<dbReference type="InterPro" id="IPR018957">
    <property type="entry name" value="Znf_C3HC4_RING-type"/>
</dbReference>
<gene>
    <name evidence="7" type="ORF">PPRIM_AZ9-3.1.T1000048</name>
</gene>
<organism evidence="7 8">
    <name type="scientific">Paramecium primaurelia</name>
    <dbReference type="NCBI Taxonomy" id="5886"/>
    <lineage>
        <taxon>Eukaryota</taxon>
        <taxon>Sar</taxon>
        <taxon>Alveolata</taxon>
        <taxon>Ciliophora</taxon>
        <taxon>Intramacronucleata</taxon>
        <taxon>Oligohymenophorea</taxon>
        <taxon>Peniculida</taxon>
        <taxon>Parameciidae</taxon>
        <taxon>Paramecium</taxon>
    </lineage>
</organism>
<dbReference type="OMA" id="FKTSCCP"/>
<evidence type="ECO:0000313" key="7">
    <source>
        <dbReference type="EMBL" id="CAD8096010.1"/>
    </source>
</evidence>
<evidence type="ECO:0000256" key="5">
    <source>
        <dbReference type="PROSITE-ProRule" id="PRU00175"/>
    </source>
</evidence>
<dbReference type="SMART" id="SM00184">
    <property type="entry name" value="RING"/>
    <property type="match status" value="2"/>
</dbReference>
<dbReference type="Pfam" id="PF01485">
    <property type="entry name" value="IBR"/>
    <property type="match status" value="1"/>
</dbReference>
<accession>A0A8S1NWT4</accession>
<reference evidence="7" key="1">
    <citation type="submission" date="2021-01" db="EMBL/GenBank/DDBJ databases">
        <authorList>
            <consortium name="Genoscope - CEA"/>
            <person name="William W."/>
        </authorList>
    </citation>
    <scope>NUCLEOTIDE SEQUENCE</scope>
</reference>
<feature type="domain" description="RING-type" evidence="6">
    <location>
        <begin position="104"/>
        <end position="151"/>
    </location>
</feature>
<evidence type="ECO:0000256" key="1">
    <source>
        <dbReference type="ARBA" id="ARBA00022723"/>
    </source>
</evidence>
<dbReference type="Proteomes" id="UP000688137">
    <property type="component" value="Unassembled WGS sequence"/>
</dbReference>